<sequence>METNDTYQPLVKQIKQYFETRYKLLKYQAIAQRTTIISAIITDVAMATVFMVAFVFITLTLAFLAGNFLGSNWAGFGCVTLLYLFLSLLSRLFKITIENVLIRVLIQRIFKHKNNLTSDK</sequence>
<keyword evidence="1" id="KW-0472">Membrane</keyword>
<gene>
    <name evidence="2" type="ORF">FSB76_29360</name>
</gene>
<evidence type="ECO:0000313" key="2">
    <source>
        <dbReference type="EMBL" id="QEC79866.1"/>
    </source>
</evidence>
<dbReference type="KEGG" id="mgk:FSB76_29360"/>
<evidence type="ECO:0000313" key="3">
    <source>
        <dbReference type="Proteomes" id="UP000321362"/>
    </source>
</evidence>
<organism evidence="2 3">
    <name type="scientific">Mucilaginibacter ginsenosidivorax</name>
    <dbReference type="NCBI Taxonomy" id="862126"/>
    <lineage>
        <taxon>Bacteria</taxon>
        <taxon>Pseudomonadati</taxon>
        <taxon>Bacteroidota</taxon>
        <taxon>Sphingobacteriia</taxon>
        <taxon>Sphingobacteriales</taxon>
        <taxon>Sphingobacteriaceae</taxon>
        <taxon>Mucilaginibacter</taxon>
    </lineage>
</organism>
<accession>A0A5B8WA69</accession>
<evidence type="ECO:0000256" key="1">
    <source>
        <dbReference type="SAM" id="Phobius"/>
    </source>
</evidence>
<name>A0A5B8WA69_9SPHI</name>
<dbReference type="Proteomes" id="UP000321362">
    <property type="component" value="Chromosome"/>
</dbReference>
<keyword evidence="1" id="KW-1133">Transmembrane helix</keyword>
<dbReference type="RefSeq" id="WP_147059869.1">
    <property type="nucleotide sequence ID" value="NZ_CP042437.1"/>
</dbReference>
<proteinExistence type="predicted"/>
<keyword evidence="3" id="KW-1185">Reference proteome</keyword>
<feature type="transmembrane region" description="Helical" evidence="1">
    <location>
        <begin position="73"/>
        <end position="93"/>
    </location>
</feature>
<evidence type="ECO:0008006" key="4">
    <source>
        <dbReference type="Google" id="ProtNLM"/>
    </source>
</evidence>
<dbReference type="AlphaFoldDB" id="A0A5B8WA69"/>
<feature type="transmembrane region" description="Helical" evidence="1">
    <location>
        <begin position="36"/>
        <end position="61"/>
    </location>
</feature>
<keyword evidence="1" id="KW-0812">Transmembrane</keyword>
<dbReference type="EMBL" id="CP042437">
    <property type="protein sequence ID" value="QEC79866.1"/>
    <property type="molecule type" value="Genomic_DNA"/>
</dbReference>
<reference evidence="2 3" key="1">
    <citation type="journal article" date="2013" name="J. Microbiol.">
        <title>Mucilaginibacter ginsenosidivorax sp. nov., with ginsenoside converting activity isolated from sediment.</title>
        <authorList>
            <person name="Kim J.K."/>
            <person name="Choi T.E."/>
            <person name="Liu Q.M."/>
            <person name="Park H.Y."/>
            <person name="Yi T.H."/>
            <person name="Yoon M.H."/>
            <person name="Kim S.C."/>
            <person name="Im W.T."/>
        </authorList>
    </citation>
    <scope>NUCLEOTIDE SEQUENCE [LARGE SCALE GENOMIC DNA]</scope>
    <source>
        <strain evidence="2 3">KHI28</strain>
    </source>
</reference>
<protein>
    <recommendedName>
        <fullName evidence="4">Phage holin family protein</fullName>
    </recommendedName>
</protein>